<gene>
    <name evidence="1" type="ORF">O181_018727</name>
</gene>
<reference evidence="1" key="1">
    <citation type="submission" date="2021-03" db="EMBL/GenBank/DDBJ databases">
        <title>Draft genome sequence of rust myrtle Austropuccinia psidii MF-1, a brazilian biotype.</title>
        <authorList>
            <person name="Quecine M.C."/>
            <person name="Pachon D.M.R."/>
            <person name="Bonatelli M.L."/>
            <person name="Correr F.H."/>
            <person name="Franceschini L.M."/>
            <person name="Leite T.F."/>
            <person name="Margarido G.R.A."/>
            <person name="Almeida C.A."/>
            <person name="Ferrarezi J.A."/>
            <person name="Labate C.A."/>
        </authorList>
    </citation>
    <scope>NUCLEOTIDE SEQUENCE</scope>
    <source>
        <strain evidence="1">MF-1</strain>
    </source>
</reference>
<proteinExistence type="predicted"/>
<name>A0A9Q3CA50_9BASI</name>
<dbReference type="EMBL" id="AVOT02005421">
    <property type="protein sequence ID" value="MBW0479012.1"/>
    <property type="molecule type" value="Genomic_DNA"/>
</dbReference>
<dbReference type="AlphaFoldDB" id="A0A9Q3CA50"/>
<comment type="caution">
    <text evidence="1">The sequence shown here is derived from an EMBL/GenBank/DDBJ whole genome shotgun (WGS) entry which is preliminary data.</text>
</comment>
<protein>
    <submittedName>
        <fullName evidence="1">Uncharacterized protein</fullName>
    </submittedName>
</protein>
<evidence type="ECO:0000313" key="2">
    <source>
        <dbReference type="Proteomes" id="UP000765509"/>
    </source>
</evidence>
<dbReference type="OrthoDB" id="2519237at2759"/>
<sequence length="385" mass="44039">MNASLHLHNISSDLWGLVASRNQYLSKDDKSMIGEAIDQDEHSTKHLESLESSMNAPKNTFENIHSDENEAGVTSQIEEKFVLSKTTVSSATLEELCISWALAPNSKEESPERDKWVNSFEKSIKELQVWPKILKKALGKPLCAEWRGRPMYSKSLGKNPSRVPQPWTRGAHSRITMFPFSLLARQLWKMQREILRRFGVELSHPVFGQEVLNFRIWYMEKVSLSSAKLPDSKQGTSCYSLWELYVGHRKALGKLAPWQARIPNKTKLSVRIIQEQIFVARNAINIIGTYYKSQNPTKWTWFFGGNDEGFHMLLEQIMAKAWGCTEQIYPKLDSTGTKFFPWATKVDVIEADFLQKLSLPAKVVPTNVFKNHIQNIGKEVAPIEN</sequence>
<keyword evidence="2" id="KW-1185">Reference proteome</keyword>
<dbReference type="Proteomes" id="UP000765509">
    <property type="component" value="Unassembled WGS sequence"/>
</dbReference>
<organism evidence="1 2">
    <name type="scientific">Austropuccinia psidii MF-1</name>
    <dbReference type="NCBI Taxonomy" id="1389203"/>
    <lineage>
        <taxon>Eukaryota</taxon>
        <taxon>Fungi</taxon>
        <taxon>Dikarya</taxon>
        <taxon>Basidiomycota</taxon>
        <taxon>Pucciniomycotina</taxon>
        <taxon>Pucciniomycetes</taxon>
        <taxon>Pucciniales</taxon>
        <taxon>Sphaerophragmiaceae</taxon>
        <taxon>Austropuccinia</taxon>
    </lineage>
</organism>
<evidence type="ECO:0000313" key="1">
    <source>
        <dbReference type="EMBL" id="MBW0479012.1"/>
    </source>
</evidence>
<accession>A0A9Q3CA50</accession>